<sequence>MDPLEPWIDASSVRRMAESLLSEPRGATADPGPDAGFGREFVGFAAEPASPASSAPTPVAPTPPVNVPEPVAVAEVQPPAPAGETVTPPPIPPSTPATERRGPLLERLARFRDSLIRHTSAQGVFILDREGKPVMEDPAFAKLHFLARSLAQAYRPVSGQAGNVHVKIGSNAVLEVVPVETAFGCLVLGAVMPRPLTAAAVAEIATALRQAATPRGEAI</sequence>
<dbReference type="RefSeq" id="WP_264515975.1">
    <property type="nucleotide sequence ID" value="NZ_JAPDDR010000015.1"/>
</dbReference>
<gene>
    <name evidence="2" type="ORF">OJ996_22610</name>
</gene>
<proteinExistence type="predicted"/>
<name>A0ABT3G974_9BACT</name>
<comment type="caution">
    <text evidence="2">The sequence shown here is derived from an EMBL/GenBank/DDBJ whole genome shotgun (WGS) entry which is preliminary data.</text>
</comment>
<accession>A0ABT3G974</accession>
<protein>
    <recommendedName>
        <fullName evidence="4">Roadblock/LAMTOR2 domain-containing protein</fullName>
    </recommendedName>
</protein>
<keyword evidence="3" id="KW-1185">Reference proteome</keyword>
<feature type="region of interest" description="Disordered" evidence="1">
    <location>
        <begin position="79"/>
        <end position="101"/>
    </location>
</feature>
<evidence type="ECO:0000256" key="1">
    <source>
        <dbReference type="SAM" id="MobiDB-lite"/>
    </source>
</evidence>
<organism evidence="2 3">
    <name type="scientific">Luteolibacter rhizosphaerae</name>
    <dbReference type="NCBI Taxonomy" id="2989719"/>
    <lineage>
        <taxon>Bacteria</taxon>
        <taxon>Pseudomonadati</taxon>
        <taxon>Verrucomicrobiota</taxon>
        <taxon>Verrucomicrobiia</taxon>
        <taxon>Verrucomicrobiales</taxon>
        <taxon>Verrucomicrobiaceae</taxon>
        <taxon>Luteolibacter</taxon>
    </lineage>
</organism>
<feature type="region of interest" description="Disordered" evidence="1">
    <location>
        <begin position="17"/>
        <end position="65"/>
    </location>
</feature>
<evidence type="ECO:0008006" key="4">
    <source>
        <dbReference type="Google" id="ProtNLM"/>
    </source>
</evidence>
<reference evidence="2" key="1">
    <citation type="submission" date="2022-10" db="EMBL/GenBank/DDBJ databases">
        <title>Luteolibacter sp. GHJ8, whole genome shotgun sequencing project.</title>
        <authorList>
            <person name="Zhao G."/>
            <person name="Shen L."/>
        </authorList>
    </citation>
    <scope>NUCLEOTIDE SEQUENCE</scope>
    <source>
        <strain evidence="2">GHJ8</strain>
    </source>
</reference>
<evidence type="ECO:0000313" key="2">
    <source>
        <dbReference type="EMBL" id="MCW1916398.1"/>
    </source>
</evidence>
<dbReference type="Proteomes" id="UP001165653">
    <property type="component" value="Unassembled WGS sequence"/>
</dbReference>
<feature type="compositionally biased region" description="Low complexity" evidence="1">
    <location>
        <begin position="45"/>
        <end position="57"/>
    </location>
</feature>
<evidence type="ECO:0000313" key="3">
    <source>
        <dbReference type="Proteomes" id="UP001165653"/>
    </source>
</evidence>
<dbReference type="EMBL" id="JAPDDR010000015">
    <property type="protein sequence ID" value="MCW1916398.1"/>
    <property type="molecule type" value="Genomic_DNA"/>
</dbReference>